<dbReference type="Proteomes" id="UP001354989">
    <property type="component" value="Chromosome"/>
</dbReference>
<evidence type="ECO:0000256" key="2">
    <source>
        <dbReference type="SAM" id="Phobius"/>
    </source>
</evidence>
<evidence type="ECO:0000313" key="3">
    <source>
        <dbReference type="EMBL" id="BDC99461.1"/>
    </source>
</evidence>
<dbReference type="Gene3D" id="3.10.450.50">
    <property type="match status" value="1"/>
</dbReference>
<evidence type="ECO:0000256" key="1">
    <source>
        <dbReference type="SAM" id="MobiDB-lite"/>
    </source>
</evidence>
<sequence>MDDIQIRVIGLIIFAIVLFGIFIWYTQSKSKKIGEPSPKHDKVHRNDSCPCGSGKKYKHCCGK</sequence>
<keyword evidence="2" id="KW-0812">Transmembrane</keyword>
<dbReference type="Pfam" id="PF02810">
    <property type="entry name" value="SEC-C"/>
    <property type="match status" value="1"/>
</dbReference>
<dbReference type="EMBL" id="AP025292">
    <property type="protein sequence ID" value="BDC99461.1"/>
    <property type="molecule type" value="Genomic_DNA"/>
</dbReference>
<evidence type="ECO:0000313" key="4">
    <source>
        <dbReference type="Proteomes" id="UP001354989"/>
    </source>
</evidence>
<keyword evidence="2" id="KW-0472">Membrane</keyword>
<gene>
    <name evidence="3" type="ORF">PEPS_17420</name>
</gene>
<feature type="transmembrane region" description="Helical" evidence="2">
    <location>
        <begin position="6"/>
        <end position="25"/>
    </location>
</feature>
<dbReference type="RefSeq" id="WP_421953286.1">
    <property type="nucleotide sequence ID" value="NZ_AP025292.1"/>
</dbReference>
<accession>A0ABM7VEW5</accession>
<dbReference type="SUPFAM" id="SSF103642">
    <property type="entry name" value="Sec-C motif"/>
    <property type="match status" value="1"/>
</dbReference>
<feature type="compositionally biased region" description="Basic and acidic residues" evidence="1">
    <location>
        <begin position="32"/>
        <end position="47"/>
    </location>
</feature>
<keyword evidence="4" id="KW-1185">Reference proteome</keyword>
<feature type="region of interest" description="Disordered" evidence="1">
    <location>
        <begin position="31"/>
        <end position="55"/>
    </location>
</feature>
<proteinExistence type="predicted"/>
<name>A0ABM7VEW5_9BACT</name>
<protein>
    <submittedName>
        <fullName evidence="3">Uncharacterized protein</fullName>
    </submittedName>
</protein>
<keyword evidence="2" id="KW-1133">Transmembrane helix</keyword>
<reference evidence="3 4" key="1">
    <citation type="submission" date="2021-12" db="EMBL/GenBank/DDBJ databases">
        <title>Genome sequencing of bacteria with rrn-lacking chromosome and rrn-plasmid.</title>
        <authorList>
            <person name="Anda M."/>
            <person name="Iwasaki W."/>
        </authorList>
    </citation>
    <scope>NUCLEOTIDE SEQUENCE [LARGE SCALE GENOMIC DNA]</scope>
    <source>
        <strain evidence="3 4">NBRC 101262</strain>
    </source>
</reference>
<organism evidence="3 4">
    <name type="scientific">Persicobacter psychrovividus</name>
    <dbReference type="NCBI Taxonomy" id="387638"/>
    <lineage>
        <taxon>Bacteria</taxon>
        <taxon>Pseudomonadati</taxon>
        <taxon>Bacteroidota</taxon>
        <taxon>Cytophagia</taxon>
        <taxon>Cytophagales</taxon>
        <taxon>Persicobacteraceae</taxon>
        <taxon>Persicobacter</taxon>
    </lineage>
</organism>
<dbReference type="InterPro" id="IPR004027">
    <property type="entry name" value="SEC_C_motif"/>
</dbReference>